<evidence type="ECO:0000259" key="12">
    <source>
        <dbReference type="PROSITE" id="PS50866"/>
    </source>
</evidence>
<feature type="chain" id="PRO_5002907572" evidence="11">
    <location>
        <begin position="21"/>
        <end position="227"/>
    </location>
</feature>
<evidence type="ECO:0000256" key="4">
    <source>
        <dbReference type="ARBA" id="ARBA00022692"/>
    </source>
</evidence>
<reference evidence="13" key="1">
    <citation type="submission" date="2009-03" db="EMBL/GenBank/DDBJ databases">
        <title>Caligus clemensi ESTs and full-length cDNAs.</title>
        <authorList>
            <person name="Yasuike M."/>
            <person name="von Schalburg K."/>
            <person name="Cooper G."/>
            <person name="Leong J."/>
            <person name="Jones S.R.M."/>
            <person name="Koop B.F."/>
        </authorList>
    </citation>
    <scope>NUCLEOTIDE SEQUENCE</scope>
    <source>
        <tissue evidence="13">Whole</tissue>
    </source>
</reference>
<evidence type="ECO:0000256" key="5">
    <source>
        <dbReference type="ARBA" id="ARBA00022729"/>
    </source>
</evidence>
<protein>
    <submittedName>
        <fullName evidence="13">Transmembrane emp24 domain-containing protein 5</fullName>
    </submittedName>
</protein>
<keyword evidence="3" id="KW-0217">Developmental protein</keyword>
<evidence type="ECO:0000256" key="7">
    <source>
        <dbReference type="ARBA" id="ARBA00023136"/>
    </source>
</evidence>
<comment type="subcellular location">
    <subcellularLocation>
        <location evidence="8">Endomembrane system</location>
        <topology evidence="8">Single-pass membrane protein</topology>
    </subcellularLocation>
    <subcellularLocation>
        <location evidence="1 9">Membrane</location>
        <topology evidence="1 9">Single-pass type I membrane protein</topology>
    </subcellularLocation>
</comment>
<feature type="signal peptide" evidence="11">
    <location>
        <begin position="1"/>
        <end position="20"/>
    </location>
</feature>
<comment type="similarity">
    <text evidence="2 9">Belongs to the EMP24/GP25L family.</text>
</comment>
<dbReference type="SUPFAM" id="SSF101576">
    <property type="entry name" value="Supernatant protein factor (SPF), C-terminal domain"/>
    <property type="match status" value="1"/>
</dbReference>
<proteinExistence type="evidence at transcript level"/>
<evidence type="ECO:0000256" key="1">
    <source>
        <dbReference type="ARBA" id="ARBA00004479"/>
    </source>
</evidence>
<keyword evidence="4 9" id="KW-0812">Transmembrane</keyword>
<keyword evidence="5 11" id="KW-0732">Signal</keyword>
<name>C1C0K7_CALCM</name>
<evidence type="ECO:0000256" key="6">
    <source>
        <dbReference type="ARBA" id="ARBA00022989"/>
    </source>
</evidence>
<gene>
    <name evidence="13" type="primary">TMED5</name>
</gene>
<evidence type="ECO:0000313" key="13">
    <source>
        <dbReference type="EMBL" id="ACO14810.1"/>
    </source>
</evidence>
<dbReference type="AlphaFoldDB" id="C1C0K7"/>
<dbReference type="GO" id="GO:0012505">
    <property type="term" value="C:endomembrane system"/>
    <property type="evidence" value="ECO:0007669"/>
    <property type="project" value="UniProtKB-SubCell"/>
</dbReference>
<evidence type="ECO:0000256" key="9">
    <source>
        <dbReference type="RuleBase" id="RU003827"/>
    </source>
</evidence>
<keyword evidence="6 10" id="KW-1133">Transmembrane helix</keyword>
<organism evidence="13">
    <name type="scientific">Caligus clemensi</name>
    <name type="common">Sea louse</name>
    <dbReference type="NCBI Taxonomy" id="344056"/>
    <lineage>
        <taxon>Eukaryota</taxon>
        <taxon>Metazoa</taxon>
        <taxon>Ecdysozoa</taxon>
        <taxon>Arthropoda</taxon>
        <taxon>Crustacea</taxon>
        <taxon>Multicrustacea</taxon>
        <taxon>Hexanauplia</taxon>
        <taxon>Copepoda</taxon>
        <taxon>Siphonostomatoida</taxon>
        <taxon>Caligidae</taxon>
        <taxon>Caligus</taxon>
    </lineage>
</organism>
<keyword evidence="7 10" id="KW-0472">Membrane</keyword>
<dbReference type="GO" id="GO:0016020">
    <property type="term" value="C:membrane"/>
    <property type="evidence" value="ECO:0007669"/>
    <property type="project" value="UniProtKB-SubCell"/>
</dbReference>
<evidence type="ECO:0000256" key="8">
    <source>
        <dbReference type="ARBA" id="ARBA00037847"/>
    </source>
</evidence>
<dbReference type="InterPro" id="IPR036598">
    <property type="entry name" value="GOLD_dom_sf"/>
</dbReference>
<evidence type="ECO:0000256" key="10">
    <source>
        <dbReference type="SAM" id="Phobius"/>
    </source>
</evidence>
<feature type="domain" description="GOLD" evidence="12">
    <location>
        <begin position="48"/>
        <end position="131"/>
    </location>
</feature>
<dbReference type="SMART" id="SM01190">
    <property type="entry name" value="EMP24_GP25L"/>
    <property type="match status" value="1"/>
</dbReference>
<dbReference type="PROSITE" id="PS50866">
    <property type="entry name" value="GOLD"/>
    <property type="match status" value="1"/>
</dbReference>
<dbReference type="PANTHER" id="PTHR22811">
    <property type="entry name" value="TRANSMEMBRANE EMP24 DOMAIN-CONTAINING PROTEIN"/>
    <property type="match status" value="1"/>
</dbReference>
<dbReference type="EMBL" id="BT080386">
    <property type="protein sequence ID" value="ACO14810.1"/>
    <property type="molecule type" value="mRNA"/>
</dbReference>
<evidence type="ECO:0000256" key="11">
    <source>
        <dbReference type="SAM" id="SignalP"/>
    </source>
</evidence>
<evidence type="ECO:0000256" key="2">
    <source>
        <dbReference type="ARBA" id="ARBA00007104"/>
    </source>
</evidence>
<accession>C1C0K7</accession>
<dbReference type="InterPro" id="IPR015720">
    <property type="entry name" value="Emp24-like"/>
</dbReference>
<dbReference type="InterPro" id="IPR009038">
    <property type="entry name" value="GOLD_dom"/>
</dbReference>
<feature type="transmembrane region" description="Helical" evidence="10">
    <location>
        <begin position="196"/>
        <end position="215"/>
    </location>
</feature>
<evidence type="ECO:0000256" key="3">
    <source>
        <dbReference type="ARBA" id="ARBA00022473"/>
    </source>
</evidence>
<sequence>METQGFLRILLIASFGQVLGAPDSNNNWLESAPGVAMEYKVHVDAGKEDCYWQYVHPGATFYVSYQVLKGGDGNIGFAVRRPDNVIVKPYEWKPNAEYEENTTAQGGYYSVCLDNAFSKFAAKLVNLYMTTFRYDEWEKYSQDLQDLDMSVQNFTNTLSGVDRRIQIMRQFQQLSRGLEARDYNILLSNGTYIRNWSFIGCVVIILSGVIQVYFLRKLFDTKSTTRA</sequence>
<dbReference type="Pfam" id="PF01105">
    <property type="entry name" value="EMP24_GP25L"/>
    <property type="match status" value="1"/>
</dbReference>